<comment type="caution">
    <text evidence="1">The sequence shown here is derived from an EMBL/GenBank/DDBJ whole genome shotgun (WGS) entry which is preliminary data.</text>
</comment>
<dbReference type="SUPFAM" id="SSF52047">
    <property type="entry name" value="RNI-like"/>
    <property type="match status" value="1"/>
</dbReference>
<keyword evidence="2" id="KW-1185">Reference proteome</keyword>
<dbReference type="OrthoDB" id="2369460at2759"/>
<gene>
    <name evidence="1" type="ORF">KI688_010361</name>
</gene>
<dbReference type="EMBL" id="JAHRHY010000005">
    <property type="protein sequence ID" value="KAG9069459.1"/>
    <property type="molecule type" value="Genomic_DNA"/>
</dbReference>
<reference evidence="1" key="1">
    <citation type="submission" date="2021-06" db="EMBL/GenBank/DDBJ databases">
        <title>Genome Sequence of Mortierella hyaline Strain SCG-10, a Cold-Adapted, Nitrate-Reducing Fungus Isolated from Soil in Minnesota, USA.</title>
        <authorList>
            <person name="Aldossari N."/>
        </authorList>
    </citation>
    <scope>NUCLEOTIDE SEQUENCE</scope>
    <source>
        <strain evidence="1">SCG-10</strain>
    </source>
</reference>
<name>A0A9P8BUK1_9FUNG</name>
<dbReference type="InterPro" id="IPR032675">
    <property type="entry name" value="LRR_dom_sf"/>
</dbReference>
<organism evidence="1 2">
    <name type="scientific">Linnemannia hyalina</name>
    <dbReference type="NCBI Taxonomy" id="64524"/>
    <lineage>
        <taxon>Eukaryota</taxon>
        <taxon>Fungi</taxon>
        <taxon>Fungi incertae sedis</taxon>
        <taxon>Mucoromycota</taxon>
        <taxon>Mortierellomycotina</taxon>
        <taxon>Mortierellomycetes</taxon>
        <taxon>Mortierellales</taxon>
        <taxon>Mortierellaceae</taxon>
        <taxon>Linnemannia</taxon>
    </lineage>
</organism>
<evidence type="ECO:0000313" key="2">
    <source>
        <dbReference type="Proteomes" id="UP000707451"/>
    </source>
</evidence>
<sequence length="235" mass="26822">MFANAFGYDNWLQLMAYPESVNLAHIQELISAYFPESVDGAIFIDEHSIFQRCRTLRELFVSKRPDTPKWVVQEKRDLEVSSRNIVADNSEGERRPVAQDEISLRAHQIHGLVPPEYIDIGLTLSSIDDMKDIVFAFSQTLKHLTIRSLDLSSLDLPDSIHVGQGWIDLPALTELHLNQHLCSIVLDPQLLAHCLNLIFLRLNDNTTETTEYSCRDFIPCLPARLEHLDHLHLTG</sequence>
<dbReference type="AlphaFoldDB" id="A0A9P8BUK1"/>
<protein>
    <submittedName>
        <fullName evidence="1">Uncharacterized protein</fullName>
    </submittedName>
</protein>
<accession>A0A9P8BUK1</accession>
<proteinExistence type="predicted"/>
<evidence type="ECO:0000313" key="1">
    <source>
        <dbReference type="EMBL" id="KAG9069459.1"/>
    </source>
</evidence>
<dbReference type="Gene3D" id="3.80.10.10">
    <property type="entry name" value="Ribonuclease Inhibitor"/>
    <property type="match status" value="1"/>
</dbReference>
<dbReference type="Proteomes" id="UP000707451">
    <property type="component" value="Unassembled WGS sequence"/>
</dbReference>